<organism evidence="1 2">
    <name type="scientific">Rhizocola hellebori</name>
    <dbReference type="NCBI Taxonomy" id="1392758"/>
    <lineage>
        <taxon>Bacteria</taxon>
        <taxon>Bacillati</taxon>
        <taxon>Actinomycetota</taxon>
        <taxon>Actinomycetes</taxon>
        <taxon>Micromonosporales</taxon>
        <taxon>Micromonosporaceae</taxon>
        <taxon>Rhizocola</taxon>
    </lineage>
</organism>
<protein>
    <recommendedName>
        <fullName evidence="3">HEAT repeat domain-containing protein</fullName>
    </recommendedName>
</protein>
<proteinExistence type="predicted"/>
<dbReference type="InterPro" id="IPR016024">
    <property type="entry name" value="ARM-type_fold"/>
</dbReference>
<comment type="caution">
    <text evidence="1">The sequence shown here is derived from an EMBL/GenBank/DDBJ whole genome shotgun (WGS) entry which is preliminary data.</text>
</comment>
<sequence length="420" mass="45424">MAVDDLISQLSGRGEKARLEAIKDLKQVGEPAVAPLVASLLDEQSPVSWSDAGVILRGIGRPAFWPVVEAIAVAASPETLRRCAWAFAGFGAEVIDLYARALSHEHPRVREEAALGVQYCKEAGLPALPDLLPLLAAPDDEVRQRAVWAMAALGEDVLPLLQQVRRSGPGHLRPGALRAIAEVAGEQAFSDSDRAAVERLIRIKLTREAAEPIEGCGTCGSWLALPTSDHRAICEALDLSTPRPATMTLGFAAFYCDGHGMADDNQRMGRVFLTPRLDGWTLVMGPWYAYADADWAETVRACRELSERFGQAQCYWHDAQTGSGSWVICQGGELIRAYDQDDRHNEAGPRLPVEQGKTLSFEEDDEDDVEGTYCDALMVAAAMSVSPDSIGAQTQVHGHGLLALTKFGRQYGVPNGTLPI</sequence>
<dbReference type="Proteomes" id="UP000612899">
    <property type="component" value="Unassembled WGS sequence"/>
</dbReference>
<dbReference type="AlphaFoldDB" id="A0A8J3QES8"/>
<dbReference type="InterPro" id="IPR011989">
    <property type="entry name" value="ARM-like"/>
</dbReference>
<dbReference type="InterPro" id="IPR004155">
    <property type="entry name" value="PBS_lyase_HEAT"/>
</dbReference>
<keyword evidence="2" id="KW-1185">Reference proteome</keyword>
<dbReference type="EMBL" id="BONY01000047">
    <property type="protein sequence ID" value="GIH08272.1"/>
    <property type="molecule type" value="Genomic_DNA"/>
</dbReference>
<dbReference type="SMART" id="SM00567">
    <property type="entry name" value="EZ_HEAT"/>
    <property type="match status" value="2"/>
</dbReference>
<reference evidence="1" key="1">
    <citation type="submission" date="2021-01" db="EMBL/GenBank/DDBJ databases">
        <title>Whole genome shotgun sequence of Rhizocola hellebori NBRC 109834.</title>
        <authorList>
            <person name="Komaki H."/>
            <person name="Tamura T."/>
        </authorList>
    </citation>
    <scope>NUCLEOTIDE SEQUENCE</scope>
    <source>
        <strain evidence="1">NBRC 109834</strain>
    </source>
</reference>
<evidence type="ECO:0000313" key="1">
    <source>
        <dbReference type="EMBL" id="GIH08272.1"/>
    </source>
</evidence>
<evidence type="ECO:0008006" key="3">
    <source>
        <dbReference type="Google" id="ProtNLM"/>
    </source>
</evidence>
<evidence type="ECO:0000313" key="2">
    <source>
        <dbReference type="Proteomes" id="UP000612899"/>
    </source>
</evidence>
<name>A0A8J3QES8_9ACTN</name>
<dbReference type="Gene3D" id="1.25.10.10">
    <property type="entry name" value="Leucine-rich Repeat Variant"/>
    <property type="match status" value="1"/>
</dbReference>
<accession>A0A8J3QES8</accession>
<gene>
    <name evidence="1" type="ORF">Rhe02_63390</name>
</gene>
<dbReference type="RefSeq" id="WP_203912032.1">
    <property type="nucleotide sequence ID" value="NZ_BONY01000047.1"/>
</dbReference>
<dbReference type="SUPFAM" id="SSF48371">
    <property type="entry name" value="ARM repeat"/>
    <property type="match status" value="1"/>
</dbReference>